<evidence type="ECO:0000313" key="3">
    <source>
        <dbReference type="Proteomes" id="UP000266841"/>
    </source>
</evidence>
<evidence type="ECO:0000313" key="2">
    <source>
        <dbReference type="EMBL" id="EJK49318.1"/>
    </source>
</evidence>
<keyword evidence="3" id="KW-1185">Reference proteome</keyword>
<feature type="compositionally biased region" description="Basic and acidic residues" evidence="1">
    <location>
        <begin position="190"/>
        <end position="201"/>
    </location>
</feature>
<proteinExistence type="predicted"/>
<evidence type="ECO:0000256" key="1">
    <source>
        <dbReference type="SAM" id="MobiDB-lite"/>
    </source>
</evidence>
<comment type="caution">
    <text evidence="2">The sequence shown here is derived from an EMBL/GenBank/DDBJ whole genome shotgun (WGS) entry which is preliminary data.</text>
</comment>
<dbReference type="AlphaFoldDB" id="K0R7C2"/>
<accession>K0R7C2</accession>
<sequence length="219" mass="22472">MDRGLAVDESPGRHRRGDARARVSGGAEARRRDAVYGRPHPVAGGGGGNVGSSRGPSSEAEPPGTATSGHVGSGRSKKAGGGAGTRRRSTSTGQKRTRDAGTRLAGRDIGLLWRAGPGGRPDRSAPGCAPSPPLVPLASRRHASAAIQRSRGPGTMRGLRHGPLPTVNNRLLTSRGCPRGRRAALAVGRSRAEDGTGDRGRVAGPRGPSWTSNLNPLSF</sequence>
<organism evidence="2 3">
    <name type="scientific">Thalassiosira oceanica</name>
    <name type="common">Marine diatom</name>
    <dbReference type="NCBI Taxonomy" id="159749"/>
    <lineage>
        <taxon>Eukaryota</taxon>
        <taxon>Sar</taxon>
        <taxon>Stramenopiles</taxon>
        <taxon>Ochrophyta</taxon>
        <taxon>Bacillariophyta</taxon>
        <taxon>Coscinodiscophyceae</taxon>
        <taxon>Thalassiosirophycidae</taxon>
        <taxon>Thalassiosirales</taxon>
        <taxon>Thalassiosiraceae</taxon>
        <taxon>Thalassiosira</taxon>
    </lineage>
</organism>
<feature type="compositionally biased region" description="Basic and acidic residues" evidence="1">
    <location>
        <begin position="1"/>
        <end position="12"/>
    </location>
</feature>
<gene>
    <name evidence="2" type="ORF">THAOC_31817</name>
</gene>
<feature type="region of interest" description="Disordered" evidence="1">
    <location>
        <begin position="1"/>
        <end position="219"/>
    </location>
</feature>
<feature type="compositionally biased region" description="Polar residues" evidence="1">
    <location>
        <begin position="209"/>
        <end position="219"/>
    </location>
</feature>
<dbReference type="Proteomes" id="UP000266841">
    <property type="component" value="Unassembled WGS sequence"/>
</dbReference>
<name>K0R7C2_THAOC</name>
<dbReference type="EMBL" id="AGNL01044912">
    <property type="protein sequence ID" value="EJK49318.1"/>
    <property type="molecule type" value="Genomic_DNA"/>
</dbReference>
<reference evidence="2 3" key="1">
    <citation type="journal article" date="2012" name="Genome Biol.">
        <title>Genome and low-iron response of an oceanic diatom adapted to chronic iron limitation.</title>
        <authorList>
            <person name="Lommer M."/>
            <person name="Specht M."/>
            <person name="Roy A.S."/>
            <person name="Kraemer L."/>
            <person name="Andreson R."/>
            <person name="Gutowska M.A."/>
            <person name="Wolf J."/>
            <person name="Bergner S.V."/>
            <person name="Schilhabel M.B."/>
            <person name="Klostermeier U.C."/>
            <person name="Beiko R.G."/>
            <person name="Rosenstiel P."/>
            <person name="Hippler M."/>
            <person name="Laroche J."/>
        </authorList>
    </citation>
    <scope>NUCLEOTIDE SEQUENCE [LARGE SCALE GENOMIC DNA]</scope>
    <source>
        <strain evidence="2 3">CCMP1005</strain>
    </source>
</reference>
<protein>
    <submittedName>
        <fullName evidence="2">Uncharacterized protein</fullName>
    </submittedName>
</protein>